<dbReference type="SUPFAM" id="SSF53448">
    <property type="entry name" value="Nucleotide-diphospho-sugar transferases"/>
    <property type="match status" value="1"/>
</dbReference>
<keyword evidence="8 9" id="KW-0472">Membrane</keyword>
<evidence type="ECO:0000256" key="4">
    <source>
        <dbReference type="ARBA" id="ARBA00022676"/>
    </source>
</evidence>
<evidence type="ECO:0000256" key="1">
    <source>
        <dbReference type="ARBA" id="ARBA00004141"/>
    </source>
</evidence>
<organism evidence="10 11">
    <name type="scientific">Natronorubrum thiooxidans</name>
    <dbReference type="NCBI Taxonomy" id="308853"/>
    <lineage>
        <taxon>Archaea</taxon>
        <taxon>Methanobacteriati</taxon>
        <taxon>Methanobacteriota</taxon>
        <taxon>Stenosarchaea group</taxon>
        <taxon>Halobacteria</taxon>
        <taxon>Halobacteriales</taxon>
        <taxon>Natrialbaceae</taxon>
        <taxon>Natronorubrum</taxon>
    </lineage>
</organism>
<evidence type="ECO:0000313" key="11">
    <source>
        <dbReference type="Proteomes" id="UP000185936"/>
    </source>
</evidence>
<evidence type="ECO:0000256" key="8">
    <source>
        <dbReference type="ARBA" id="ARBA00023136"/>
    </source>
</evidence>
<evidence type="ECO:0000256" key="6">
    <source>
        <dbReference type="ARBA" id="ARBA00022692"/>
    </source>
</evidence>
<evidence type="ECO:0000256" key="5">
    <source>
        <dbReference type="ARBA" id="ARBA00022679"/>
    </source>
</evidence>
<dbReference type="InterPro" id="IPR029044">
    <property type="entry name" value="Nucleotide-diphossugar_trans"/>
</dbReference>
<keyword evidence="11" id="KW-1185">Reference proteome</keyword>
<proteinExistence type="predicted"/>
<evidence type="ECO:0000256" key="3">
    <source>
        <dbReference type="ARBA" id="ARBA00004991"/>
    </source>
</evidence>
<accession>A0A1N7DF50</accession>
<dbReference type="GO" id="GO:0016757">
    <property type="term" value="F:glycosyltransferase activity"/>
    <property type="evidence" value="ECO:0007669"/>
    <property type="project" value="UniProtKB-KW"/>
</dbReference>
<dbReference type="EMBL" id="FTNR01000002">
    <property type="protein sequence ID" value="SIR74414.1"/>
    <property type="molecule type" value="Genomic_DNA"/>
</dbReference>
<dbReference type="Pfam" id="PF13506">
    <property type="entry name" value="Glyco_transf_21"/>
    <property type="match status" value="1"/>
</dbReference>
<dbReference type="InterPro" id="IPR025993">
    <property type="entry name" value="Ceramide_glucosylTrfase"/>
</dbReference>
<keyword evidence="4" id="KW-0328">Glycosyltransferase</keyword>
<keyword evidence="7 9" id="KW-1133">Transmembrane helix</keyword>
<dbReference type="STRING" id="308853.SAMN05421752_102208"/>
<keyword evidence="6 9" id="KW-0812">Transmembrane</keyword>
<dbReference type="CDD" id="cd00761">
    <property type="entry name" value="Glyco_tranf_GTA_type"/>
    <property type="match status" value="1"/>
</dbReference>
<feature type="transmembrane region" description="Helical" evidence="9">
    <location>
        <begin position="262"/>
        <end position="283"/>
    </location>
</feature>
<comment type="pathway">
    <text evidence="3">Sphingolipid metabolism.</text>
</comment>
<evidence type="ECO:0000256" key="9">
    <source>
        <dbReference type="SAM" id="Phobius"/>
    </source>
</evidence>
<dbReference type="Gene3D" id="3.90.550.10">
    <property type="entry name" value="Spore Coat Polysaccharide Biosynthesis Protein SpsA, Chain A"/>
    <property type="match status" value="1"/>
</dbReference>
<dbReference type="RefSeq" id="WP_076607907.1">
    <property type="nucleotide sequence ID" value="NZ_FTNR01000002.1"/>
</dbReference>
<dbReference type="OrthoDB" id="27596at2157"/>
<evidence type="ECO:0000256" key="2">
    <source>
        <dbReference type="ARBA" id="ARBA00004760"/>
    </source>
</evidence>
<comment type="subcellular location">
    <subcellularLocation>
        <location evidence="1">Membrane</location>
        <topology evidence="1">Multi-pass membrane protein</topology>
    </subcellularLocation>
</comment>
<dbReference type="Proteomes" id="UP000185936">
    <property type="component" value="Unassembled WGS sequence"/>
</dbReference>
<evidence type="ECO:0000256" key="7">
    <source>
        <dbReference type="ARBA" id="ARBA00022989"/>
    </source>
</evidence>
<protein>
    <submittedName>
        <fullName evidence="10">Glycosyl transferase family 21</fullName>
    </submittedName>
</protein>
<name>A0A1N7DF50_9EURY</name>
<dbReference type="AlphaFoldDB" id="A0A1N7DF50"/>
<comment type="pathway">
    <text evidence="2">Lipid metabolism; sphingolipid metabolism.</text>
</comment>
<evidence type="ECO:0000313" key="10">
    <source>
        <dbReference type="EMBL" id="SIR74414.1"/>
    </source>
</evidence>
<feature type="transmembrane region" description="Helical" evidence="9">
    <location>
        <begin position="225"/>
        <end position="256"/>
    </location>
</feature>
<gene>
    <name evidence="10" type="ORF">SAMN05421752_102208</name>
</gene>
<sequence>MATATPTSVILPTQGWSDASEEIAAQLEPADELLVVCDDTAPAVVDRIDDYDDSVRLVIADDPEGCSGKANAIAAGMEAAEHDRLVWTDDDFHHPPDWLARLRADYDRHGPTSELPVFVGQDPLAAALEPLYALSGTVAVFLADIPWAGSLVFERADLDDEAAFLEALRQTISDDGLLMEHVDFTTVKRTRHVETGGSIRETLETQVRFTQIVYRHDPTGTATQAAFGAGLAAGCLLFPLPALALVTLLVAGVYATFGIRRWTFFAAYPVAIAAIPLLVYGLARRSFVWGGRRYRWHDKFDVTVEPE</sequence>
<keyword evidence="5 10" id="KW-0808">Transferase</keyword>
<dbReference type="GO" id="GO:0016020">
    <property type="term" value="C:membrane"/>
    <property type="evidence" value="ECO:0007669"/>
    <property type="project" value="UniProtKB-SubCell"/>
</dbReference>
<reference evidence="11" key="1">
    <citation type="submission" date="2017-01" db="EMBL/GenBank/DDBJ databases">
        <authorList>
            <person name="Varghese N."/>
            <person name="Submissions S."/>
        </authorList>
    </citation>
    <scope>NUCLEOTIDE SEQUENCE [LARGE SCALE GENOMIC DNA]</scope>
    <source>
        <strain evidence="11">type strain: HArc-</strain>
    </source>
</reference>